<proteinExistence type="predicted"/>
<accession>A0ABQ5L3C2</accession>
<organism evidence="2 3">
    <name type="scientific">Aduncisulcus paluster</name>
    <dbReference type="NCBI Taxonomy" id="2918883"/>
    <lineage>
        <taxon>Eukaryota</taxon>
        <taxon>Metamonada</taxon>
        <taxon>Carpediemonas-like organisms</taxon>
        <taxon>Aduncisulcus</taxon>
    </lineage>
</organism>
<feature type="domain" description="Baseplate J-like C-terminal" evidence="1">
    <location>
        <begin position="38"/>
        <end position="121"/>
    </location>
</feature>
<dbReference type="Pfam" id="PF26079">
    <property type="entry name" value="Baseplate_J_C"/>
    <property type="match status" value="1"/>
</dbReference>
<dbReference type="Proteomes" id="UP001057375">
    <property type="component" value="Unassembled WGS sequence"/>
</dbReference>
<gene>
    <name evidence="2" type="ORF">ADUPG1_003823</name>
</gene>
<comment type="caution">
    <text evidence="2">The sequence shown here is derived from an EMBL/GenBank/DDBJ whole genome shotgun (WGS) entry which is preliminary data.</text>
</comment>
<name>A0ABQ5L3C2_9EUKA</name>
<dbReference type="InterPro" id="IPR058530">
    <property type="entry name" value="Baseplate_J-like_C"/>
</dbReference>
<sequence length="157" mass="17257">MDKKAVDQTLLDTVKEEIELVRPVGADVQVLSGVDRQIDVTVDIHKQSGHDILVIQSLIENVIRSYLRLIAFDIDYVSAGQIGKLLLDVEGVLDYDGLMLNGSKSNFALGAYETPVLGTVTSMGTEMDAVYTDLDIVGAQLFVTTATWGLKHWENFL</sequence>
<dbReference type="EMBL" id="BQXS01005399">
    <property type="protein sequence ID" value="GKT37885.1"/>
    <property type="molecule type" value="Genomic_DNA"/>
</dbReference>
<evidence type="ECO:0000259" key="1">
    <source>
        <dbReference type="Pfam" id="PF26079"/>
    </source>
</evidence>
<keyword evidence="3" id="KW-1185">Reference proteome</keyword>
<reference evidence="2" key="1">
    <citation type="submission" date="2022-03" db="EMBL/GenBank/DDBJ databases">
        <title>Draft genome sequence of Aduncisulcus paluster, a free-living microaerophilic Fornicata.</title>
        <authorList>
            <person name="Yuyama I."/>
            <person name="Kume K."/>
            <person name="Tamura T."/>
            <person name="Inagaki Y."/>
            <person name="Hashimoto T."/>
        </authorList>
    </citation>
    <scope>NUCLEOTIDE SEQUENCE</scope>
    <source>
        <strain evidence="2">NY0171</strain>
    </source>
</reference>
<feature type="non-terminal residue" evidence="2">
    <location>
        <position position="157"/>
    </location>
</feature>
<evidence type="ECO:0000313" key="2">
    <source>
        <dbReference type="EMBL" id="GKT37885.1"/>
    </source>
</evidence>
<protein>
    <recommendedName>
        <fullName evidence="1">Baseplate J-like C-terminal domain-containing protein</fullName>
    </recommendedName>
</protein>
<evidence type="ECO:0000313" key="3">
    <source>
        <dbReference type="Proteomes" id="UP001057375"/>
    </source>
</evidence>